<proteinExistence type="predicted"/>
<evidence type="ECO:0008006" key="4">
    <source>
        <dbReference type="Google" id="ProtNLM"/>
    </source>
</evidence>
<dbReference type="PANTHER" id="PTHR10476">
    <property type="entry name" value="CHARGED MULTIVESICULAR BODY PROTEIN"/>
    <property type="match status" value="1"/>
</dbReference>
<dbReference type="EMBL" id="CAJJDM010000106">
    <property type="protein sequence ID" value="CAD8097203.1"/>
    <property type="molecule type" value="Genomic_DNA"/>
</dbReference>
<dbReference type="GO" id="GO:0007034">
    <property type="term" value="P:vacuolar transport"/>
    <property type="evidence" value="ECO:0007669"/>
    <property type="project" value="InterPro"/>
</dbReference>
<keyword evidence="3" id="KW-1185">Reference proteome</keyword>
<dbReference type="Proteomes" id="UP000688137">
    <property type="component" value="Unassembled WGS sequence"/>
</dbReference>
<dbReference type="OMA" id="LMDKFKH"/>
<sequence length="207" mass="23637">MGNDQPKPQAPKPTIDDAILDMKLASKKFANESRRCEKEKDKLMNQAKVALQKNNEEGAKLFLTSAMNKQREAENLQKMSHKMDYLQGIIKTTTNQTKTMDVLAKISPLMNQQIQNMPLELVYQNMNQFEKAMDEMQVQGNIMTGMMNQNNNIGQDLAIDQMMGQLKQEIHSEVANDLNANPNVLFKELNQQNQQQNVQPISNNQIK</sequence>
<evidence type="ECO:0000256" key="1">
    <source>
        <dbReference type="SAM" id="Coils"/>
    </source>
</evidence>
<organism evidence="2 3">
    <name type="scientific">Paramecium primaurelia</name>
    <dbReference type="NCBI Taxonomy" id="5886"/>
    <lineage>
        <taxon>Eukaryota</taxon>
        <taxon>Sar</taxon>
        <taxon>Alveolata</taxon>
        <taxon>Ciliophora</taxon>
        <taxon>Intramacronucleata</taxon>
        <taxon>Oligohymenophorea</taxon>
        <taxon>Peniculida</taxon>
        <taxon>Parameciidae</taxon>
        <taxon>Paramecium</taxon>
    </lineage>
</organism>
<dbReference type="AlphaFoldDB" id="A0A8S1P233"/>
<comment type="caution">
    <text evidence="2">The sequence shown here is derived from an EMBL/GenBank/DDBJ whole genome shotgun (WGS) entry which is preliminary data.</text>
</comment>
<name>A0A8S1P233_PARPR</name>
<dbReference type="InterPro" id="IPR005024">
    <property type="entry name" value="Snf7_fam"/>
</dbReference>
<accession>A0A8S1P233</accession>
<feature type="coiled-coil region" evidence="1">
    <location>
        <begin position="26"/>
        <end position="53"/>
    </location>
</feature>
<reference evidence="2" key="1">
    <citation type="submission" date="2021-01" db="EMBL/GenBank/DDBJ databases">
        <authorList>
            <consortium name="Genoscope - CEA"/>
            <person name="William W."/>
        </authorList>
    </citation>
    <scope>NUCLEOTIDE SEQUENCE</scope>
</reference>
<evidence type="ECO:0000313" key="2">
    <source>
        <dbReference type="EMBL" id="CAD8097203.1"/>
    </source>
</evidence>
<protein>
    <recommendedName>
        <fullName evidence="4">Charged multivesicular body protein 1a</fullName>
    </recommendedName>
</protein>
<keyword evidence="1" id="KW-0175">Coiled coil</keyword>
<dbReference type="Pfam" id="PF03357">
    <property type="entry name" value="Snf7"/>
    <property type="match status" value="1"/>
</dbReference>
<evidence type="ECO:0000313" key="3">
    <source>
        <dbReference type="Proteomes" id="UP000688137"/>
    </source>
</evidence>
<gene>
    <name evidence="2" type="ORF">PPRIM_AZ9-3.1.T1030114</name>
</gene>